<dbReference type="Gene3D" id="1.20.1730.10">
    <property type="entry name" value="Sodium/glucose cotransporter"/>
    <property type="match status" value="1"/>
</dbReference>
<comment type="subcellular location">
    <subcellularLocation>
        <location evidence="1">Cell membrane</location>
        <topology evidence="1">Multi-pass membrane protein</topology>
    </subcellularLocation>
</comment>
<evidence type="ECO:0000256" key="6">
    <source>
        <dbReference type="ARBA" id="ARBA00022989"/>
    </source>
</evidence>
<feature type="transmembrane region" description="Helical" evidence="12">
    <location>
        <begin position="453"/>
        <end position="470"/>
    </location>
</feature>
<dbReference type="InterPro" id="IPR051163">
    <property type="entry name" value="Sodium:Solute_Symporter_SSF"/>
</dbReference>
<evidence type="ECO:0000256" key="3">
    <source>
        <dbReference type="ARBA" id="ARBA00022448"/>
    </source>
</evidence>
<keyword evidence="3" id="KW-0813">Transport</keyword>
<dbReference type="GO" id="GO:0015293">
    <property type="term" value="F:symporter activity"/>
    <property type="evidence" value="ECO:0007669"/>
    <property type="project" value="TreeGrafter"/>
</dbReference>
<keyword evidence="7" id="KW-0915">Sodium</keyword>
<feature type="transmembrane region" description="Helical" evidence="12">
    <location>
        <begin position="69"/>
        <end position="87"/>
    </location>
</feature>
<evidence type="ECO:0000256" key="1">
    <source>
        <dbReference type="ARBA" id="ARBA00004651"/>
    </source>
</evidence>
<sequence>MSSTNATLATTMATPSDTSDELRFGITDYVVFTLMLGASALIGIYFGFFSKAKNTTEEYLRGGKKMKTLPIAISLVASQLSGIAIMSVPAEMYSFGVNYFFMVIAMVAVVPILNYIIVPVFYENNVSNCYEYLEVRFNKLTRRLVTATFVMNACLMLPVFMFIPSLAFSQVTGMNIHYINVIVSSVCVFYTMLGGIKAVVWTDVVQGCIMLISVVLVGVLGVIQTGGLDAVIENANLGGRLDLNFSLDPRVRITVWNGFWGGLFMWTGHVGLNQSCVQRIVSLPSLGQAKKSLVIAGFGFVIIMGINCCTGIIMFARYYGCDPMMAGMVSKPDKMMPFFIQDIMGNLIGMPGLFISCVFSAALSTLSATLNSLAGVIYFDYIRPFIRHTEARANATMKLVIIAMGIYCIVGGYAVQNFSSIIQTVITITGINTGAVVAVFFLGMLYPRANGKVAVTSIIFSVLIMFFLVVKGQMSFKAGHIKYEGLPNSMDLCDAPQFHVIANAIRNNHTTPIKPTPVPEIPPLVTGAFESNREFSVFEISFYWYKVIGILATILWAVPASYIFKSDEKNVQNPKLFSPFIRKFLTPHQVRELEELPLNGDQLKEKPELHIDITKFEKPKYDTD</sequence>
<accession>A0A6P8XR77</accession>
<feature type="transmembrane region" description="Helical" evidence="12">
    <location>
        <begin position="543"/>
        <end position="564"/>
    </location>
</feature>
<gene>
    <name evidence="14" type="primary">LOC117575557</name>
</gene>
<evidence type="ECO:0000313" key="14">
    <source>
        <dbReference type="RefSeq" id="XP_034115708.1"/>
    </source>
</evidence>
<feature type="transmembrane region" description="Helical" evidence="12">
    <location>
        <begin position="421"/>
        <end position="446"/>
    </location>
</feature>
<keyword evidence="10" id="KW-0739">Sodium transport</keyword>
<dbReference type="Pfam" id="PF00474">
    <property type="entry name" value="SSF"/>
    <property type="match status" value="1"/>
</dbReference>
<evidence type="ECO:0000256" key="7">
    <source>
        <dbReference type="ARBA" id="ARBA00023053"/>
    </source>
</evidence>
<dbReference type="RefSeq" id="XP_034115708.1">
    <property type="nucleotide sequence ID" value="XM_034259817.2"/>
</dbReference>
<evidence type="ECO:0000256" key="10">
    <source>
        <dbReference type="ARBA" id="ARBA00023201"/>
    </source>
</evidence>
<dbReference type="Proteomes" id="UP000515160">
    <property type="component" value="Chromosome 2R"/>
</dbReference>
<dbReference type="PROSITE" id="PS50283">
    <property type="entry name" value="NA_SOLUT_SYMP_3"/>
    <property type="match status" value="1"/>
</dbReference>
<dbReference type="NCBIfam" id="TIGR00813">
    <property type="entry name" value="sss"/>
    <property type="match status" value="1"/>
</dbReference>
<evidence type="ECO:0000256" key="2">
    <source>
        <dbReference type="ARBA" id="ARBA00006434"/>
    </source>
</evidence>
<evidence type="ECO:0000256" key="11">
    <source>
        <dbReference type="RuleBase" id="RU362091"/>
    </source>
</evidence>
<keyword evidence="8" id="KW-0406">Ion transport</keyword>
<proteinExistence type="inferred from homology"/>
<keyword evidence="4" id="KW-1003">Cell membrane</keyword>
<dbReference type="GO" id="GO:0006814">
    <property type="term" value="P:sodium ion transport"/>
    <property type="evidence" value="ECO:0007669"/>
    <property type="project" value="UniProtKB-KW"/>
</dbReference>
<dbReference type="AlphaFoldDB" id="A0A6P8XR77"/>
<keyword evidence="13" id="KW-1185">Reference proteome</keyword>
<organism evidence="13 14">
    <name type="scientific">Drosophila albomicans</name>
    <name type="common">Fruit fly</name>
    <dbReference type="NCBI Taxonomy" id="7291"/>
    <lineage>
        <taxon>Eukaryota</taxon>
        <taxon>Metazoa</taxon>
        <taxon>Ecdysozoa</taxon>
        <taxon>Arthropoda</taxon>
        <taxon>Hexapoda</taxon>
        <taxon>Insecta</taxon>
        <taxon>Pterygota</taxon>
        <taxon>Neoptera</taxon>
        <taxon>Endopterygota</taxon>
        <taxon>Diptera</taxon>
        <taxon>Brachycera</taxon>
        <taxon>Muscomorpha</taxon>
        <taxon>Ephydroidea</taxon>
        <taxon>Drosophilidae</taxon>
        <taxon>Drosophila</taxon>
    </lineage>
</organism>
<dbReference type="CDD" id="cd11492">
    <property type="entry name" value="SLC5sbd_NIS-SMVT"/>
    <property type="match status" value="1"/>
</dbReference>
<evidence type="ECO:0000256" key="5">
    <source>
        <dbReference type="ARBA" id="ARBA00022692"/>
    </source>
</evidence>
<dbReference type="InterPro" id="IPR001734">
    <property type="entry name" value="Na/solute_symporter"/>
</dbReference>
<feature type="transmembrane region" description="Helical" evidence="12">
    <location>
        <begin position="175"/>
        <end position="193"/>
    </location>
</feature>
<feature type="transmembrane region" description="Helical" evidence="12">
    <location>
        <begin position="399"/>
        <end position="415"/>
    </location>
</feature>
<dbReference type="InterPro" id="IPR038377">
    <property type="entry name" value="Na/Glc_symporter_sf"/>
</dbReference>
<dbReference type="GO" id="GO:0005886">
    <property type="term" value="C:plasma membrane"/>
    <property type="evidence" value="ECO:0007669"/>
    <property type="project" value="UniProtKB-SubCell"/>
</dbReference>
<evidence type="ECO:0000256" key="4">
    <source>
        <dbReference type="ARBA" id="ARBA00022475"/>
    </source>
</evidence>
<feature type="transmembrane region" description="Helical" evidence="12">
    <location>
        <begin position="253"/>
        <end position="272"/>
    </location>
</feature>
<keyword evidence="6 12" id="KW-1133">Transmembrane helix</keyword>
<dbReference type="GeneID" id="117575557"/>
<feature type="transmembrane region" description="Helical" evidence="12">
    <location>
        <begin position="293"/>
        <end position="319"/>
    </location>
</feature>
<evidence type="ECO:0000256" key="12">
    <source>
        <dbReference type="SAM" id="Phobius"/>
    </source>
</evidence>
<keyword evidence="9 12" id="KW-0472">Membrane</keyword>
<dbReference type="OrthoDB" id="6132759at2759"/>
<reference evidence="14" key="1">
    <citation type="submission" date="2025-08" db="UniProtKB">
        <authorList>
            <consortium name="RefSeq"/>
        </authorList>
    </citation>
    <scope>IDENTIFICATION</scope>
    <source>
        <strain evidence="14">15112-1751.03</strain>
        <tissue evidence="14">Whole Adult</tissue>
    </source>
</reference>
<evidence type="ECO:0000313" key="13">
    <source>
        <dbReference type="Proteomes" id="UP000515160"/>
    </source>
</evidence>
<dbReference type="PANTHER" id="PTHR42985:SF46">
    <property type="entry name" value="FI02923P-RELATED"/>
    <property type="match status" value="1"/>
</dbReference>
<evidence type="ECO:0000256" key="9">
    <source>
        <dbReference type="ARBA" id="ARBA00023136"/>
    </source>
</evidence>
<name>A0A6P8XR77_DROAB</name>
<feature type="transmembrane region" description="Helical" evidence="12">
    <location>
        <begin position="143"/>
        <end position="163"/>
    </location>
</feature>
<comment type="similarity">
    <text evidence="2 11">Belongs to the sodium:solute symporter (SSF) (TC 2.A.21) family.</text>
</comment>
<feature type="transmembrane region" description="Helical" evidence="12">
    <location>
        <begin position="29"/>
        <end position="48"/>
    </location>
</feature>
<evidence type="ECO:0000256" key="8">
    <source>
        <dbReference type="ARBA" id="ARBA00023065"/>
    </source>
</evidence>
<dbReference type="PANTHER" id="PTHR42985">
    <property type="entry name" value="SODIUM-COUPLED MONOCARBOXYLATE TRANSPORTER"/>
    <property type="match status" value="1"/>
</dbReference>
<keyword evidence="5 12" id="KW-0812">Transmembrane</keyword>
<protein>
    <submittedName>
        <fullName evidence="14">Sodium-coupled monocarboxylate transporter 2-like</fullName>
    </submittedName>
</protein>
<feature type="transmembrane region" description="Helical" evidence="12">
    <location>
        <begin position="99"/>
        <end position="122"/>
    </location>
</feature>
<feature type="transmembrane region" description="Helical" evidence="12">
    <location>
        <begin position="200"/>
        <end position="223"/>
    </location>
</feature>
<feature type="transmembrane region" description="Helical" evidence="12">
    <location>
        <begin position="353"/>
        <end position="379"/>
    </location>
</feature>